<feature type="transmembrane region" description="Helical" evidence="6">
    <location>
        <begin position="321"/>
        <end position="341"/>
    </location>
</feature>
<dbReference type="Gene3D" id="1.20.1250.20">
    <property type="entry name" value="MFS general substrate transporter like domains"/>
    <property type="match status" value="1"/>
</dbReference>
<feature type="transmembrane region" description="Helical" evidence="6">
    <location>
        <begin position="348"/>
        <end position="369"/>
    </location>
</feature>
<comment type="subcellular location">
    <subcellularLocation>
        <location evidence="1">Membrane</location>
        <topology evidence="1">Multi-pass membrane protein</topology>
    </subcellularLocation>
</comment>
<feature type="transmembrane region" description="Helical" evidence="6">
    <location>
        <begin position="12"/>
        <end position="34"/>
    </location>
</feature>
<dbReference type="PROSITE" id="PS50850">
    <property type="entry name" value="MFS"/>
    <property type="match status" value="1"/>
</dbReference>
<dbReference type="InterPro" id="IPR003663">
    <property type="entry name" value="Sugar/inositol_transpt"/>
</dbReference>
<dbReference type="PANTHER" id="PTHR48021">
    <property type="match status" value="1"/>
</dbReference>
<dbReference type="PROSITE" id="PS00216">
    <property type="entry name" value="SUGAR_TRANSPORT_1"/>
    <property type="match status" value="1"/>
</dbReference>
<feature type="transmembrane region" description="Helical" evidence="6">
    <location>
        <begin position="284"/>
        <end position="301"/>
    </location>
</feature>
<dbReference type="InterPro" id="IPR036259">
    <property type="entry name" value="MFS_trans_sf"/>
</dbReference>
<feature type="transmembrane region" description="Helical" evidence="6">
    <location>
        <begin position="106"/>
        <end position="129"/>
    </location>
</feature>
<feature type="transmembrane region" description="Helical" evidence="6">
    <location>
        <begin position="82"/>
        <end position="100"/>
    </location>
</feature>
<dbReference type="AlphaFoldDB" id="A0AAD7YBT1"/>
<dbReference type="EMBL" id="JARGEI010000023">
    <property type="protein sequence ID" value="KAJ8709994.1"/>
    <property type="molecule type" value="Genomic_DNA"/>
</dbReference>
<evidence type="ECO:0000256" key="3">
    <source>
        <dbReference type="ARBA" id="ARBA00022989"/>
    </source>
</evidence>
<reference evidence="8" key="1">
    <citation type="submission" date="2023-03" db="EMBL/GenBank/DDBJ databases">
        <title>Chromosome-level genomes of two armyworms, Mythimna separata and Mythimna loreyi, provide insights into the biosynthesis and reception of sex pheromones.</title>
        <authorList>
            <person name="Zhao H."/>
        </authorList>
    </citation>
    <scope>NUCLEOTIDE SEQUENCE</scope>
    <source>
        <strain evidence="8">BeijingLab</strain>
        <tissue evidence="8">Pupa</tissue>
    </source>
</reference>
<dbReference type="InterPro" id="IPR005829">
    <property type="entry name" value="Sugar_transporter_CS"/>
</dbReference>
<dbReference type="GO" id="GO:0022857">
    <property type="term" value="F:transmembrane transporter activity"/>
    <property type="evidence" value="ECO:0007669"/>
    <property type="project" value="InterPro"/>
</dbReference>
<dbReference type="PROSITE" id="PS00217">
    <property type="entry name" value="SUGAR_TRANSPORT_2"/>
    <property type="match status" value="1"/>
</dbReference>
<name>A0AAD7YBT1_MYTSE</name>
<dbReference type="SUPFAM" id="SSF103473">
    <property type="entry name" value="MFS general substrate transporter"/>
    <property type="match status" value="1"/>
</dbReference>
<keyword evidence="5" id="KW-0325">Glycoprotein</keyword>
<feature type="transmembrane region" description="Helical" evidence="6">
    <location>
        <begin position="54"/>
        <end position="75"/>
    </location>
</feature>
<feature type="domain" description="Major facilitator superfamily (MFS) profile" evidence="7">
    <location>
        <begin position="1"/>
        <end position="467"/>
    </location>
</feature>
<feature type="transmembrane region" description="Helical" evidence="6">
    <location>
        <begin position="412"/>
        <end position="434"/>
    </location>
</feature>
<proteinExistence type="predicted"/>
<keyword evidence="4 6" id="KW-0472">Membrane</keyword>
<evidence type="ECO:0000313" key="9">
    <source>
        <dbReference type="Proteomes" id="UP001231518"/>
    </source>
</evidence>
<keyword evidence="2 6" id="KW-0812">Transmembrane</keyword>
<protein>
    <recommendedName>
        <fullName evidence="7">Major facilitator superfamily (MFS) profile domain-containing protein</fullName>
    </recommendedName>
</protein>
<sequence length="484" mass="52644">MNKGRLRQFHAALAGGFGSLVMGALNVWPSYTSVLYASNATTPLSSPMTKAEESLLGSLPSLGAIVGSALVGWLINSFGRRNGGVILSLPVVLSWALVSVSSSINLILAARFLAGISGGGYLVLAPIFISEVAEDAIRGGLASASIFMYCMGSLLSYLAGWFLTYRTIIWLQLILSIGCTILILLVVESPVYLLRQKREEDARQAIAKYRGLPASSMVVIDELTRLKHQIMPAVELISVTDTDRDPKAEEAEKQMLNNEDVVPEQPKALSPLKLLFISPVSRRAFILVMTVITIQVFMGIVPVQVYAKTVFKETDPSKSDLYTVVFAVIQFGGAIFSALVADKAGRRILIISSSILVCLCMVSLGFLLQTRSAPAWLTVVLLMAYCFSFLIGAGTVPYVLLAEVFESEVQGLASTMIIEWVWLLNFFALAVFPYLISAFGIYGCFYLFGAMSLLNAIISFIIVPETKGLSNAQIQDLFRARKKN</sequence>
<keyword evidence="9" id="KW-1185">Reference proteome</keyword>
<feature type="transmembrane region" description="Helical" evidence="6">
    <location>
        <begin position="141"/>
        <end position="163"/>
    </location>
</feature>
<dbReference type="GO" id="GO:0016020">
    <property type="term" value="C:membrane"/>
    <property type="evidence" value="ECO:0007669"/>
    <property type="project" value="UniProtKB-SubCell"/>
</dbReference>
<dbReference type="PANTHER" id="PTHR48021:SF1">
    <property type="entry name" value="GH07001P-RELATED"/>
    <property type="match status" value="1"/>
</dbReference>
<feature type="transmembrane region" description="Helical" evidence="6">
    <location>
        <begin position="169"/>
        <end position="194"/>
    </location>
</feature>
<dbReference type="InterPro" id="IPR005828">
    <property type="entry name" value="MFS_sugar_transport-like"/>
</dbReference>
<evidence type="ECO:0000256" key="4">
    <source>
        <dbReference type="ARBA" id="ARBA00023136"/>
    </source>
</evidence>
<dbReference type="Proteomes" id="UP001231518">
    <property type="component" value="Chromosome 23"/>
</dbReference>
<dbReference type="InterPro" id="IPR020846">
    <property type="entry name" value="MFS_dom"/>
</dbReference>
<dbReference type="PRINTS" id="PR00171">
    <property type="entry name" value="SUGRTRNSPORT"/>
</dbReference>
<evidence type="ECO:0000256" key="5">
    <source>
        <dbReference type="ARBA" id="ARBA00023180"/>
    </source>
</evidence>
<evidence type="ECO:0000259" key="7">
    <source>
        <dbReference type="PROSITE" id="PS50850"/>
    </source>
</evidence>
<evidence type="ECO:0000256" key="1">
    <source>
        <dbReference type="ARBA" id="ARBA00004141"/>
    </source>
</evidence>
<organism evidence="8 9">
    <name type="scientific">Mythimna separata</name>
    <name type="common">Oriental armyworm</name>
    <name type="synonym">Pseudaletia separata</name>
    <dbReference type="NCBI Taxonomy" id="271217"/>
    <lineage>
        <taxon>Eukaryota</taxon>
        <taxon>Metazoa</taxon>
        <taxon>Ecdysozoa</taxon>
        <taxon>Arthropoda</taxon>
        <taxon>Hexapoda</taxon>
        <taxon>Insecta</taxon>
        <taxon>Pterygota</taxon>
        <taxon>Neoptera</taxon>
        <taxon>Endopterygota</taxon>
        <taxon>Lepidoptera</taxon>
        <taxon>Glossata</taxon>
        <taxon>Ditrysia</taxon>
        <taxon>Noctuoidea</taxon>
        <taxon>Noctuidae</taxon>
        <taxon>Noctuinae</taxon>
        <taxon>Hadenini</taxon>
        <taxon>Mythimna</taxon>
    </lineage>
</organism>
<evidence type="ECO:0000313" key="8">
    <source>
        <dbReference type="EMBL" id="KAJ8709994.1"/>
    </source>
</evidence>
<feature type="transmembrane region" description="Helical" evidence="6">
    <location>
        <begin position="375"/>
        <end position="400"/>
    </location>
</feature>
<evidence type="ECO:0000256" key="6">
    <source>
        <dbReference type="SAM" id="Phobius"/>
    </source>
</evidence>
<comment type="caution">
    <text evidence="8">The sequence shown here is derived from an EMBL/GenBank/DDBJ whole genome shotgun (WGS) entry which is preliminary data.</text>
</comment>
<accession>A0AAD7YBT1</accession>
<evidence type="ECO:0000256" key="2">
    <source>
        <dbReference type="ARBA" id="ARBA00022692"/>
    </source>
</evidence>
<keyword evidence="3 6" id="KW-1133">Transmembrane helix</keyword>
<dbReference type="InterPro" id="IPR050549">
    <property type="entry name" value="MFS_Trehalose_Transporter"/>
</dbReference>
<gene>
    <name evidence="8" type="ORF">PYW07_009360</name>
</gene>
<dbReference type="Pfam" id="PF00083">
    <property type="entry name" value="Sugar_tr"/>
    <property type="match status" value="2"/>
</dbReference>
<feature type="transmembrane region" description="Helical" evidence="6">
    <location>
        <begin position="440"/>
        <end position="463"/>
    </location>
</feature>